<comment type="caution">
    <text evidence="1">The sequence shown here is derived from an EMBL/GenBank/DDBJ whole genome shotgun (WGS) entry which is preliminary data.</text>
</comment>
<evidence type="ECO:0000313" key="1">
    <source>
        <dbReference type="EMBL" id="KFL29134.1"/>
    </source>
</evidence>
<protein>
    <submittedName>
        <fullName evidence="1">Uncharacterized protein</fullName>
    </submittedName>
</protein>
<organism evidence="1 2">
    <name type="scientific">Devosia riboflavina</name>
    <dbReference type="NCBI Taxonomy" id="46914"/>
    <lineage>
        <taxon>Bacteria</taxon>
        <taxon>Pseudomonadati</taxon>
        <taxon>Pseudomonadota</taxon>
        <taxon>Alphaproteobacteria</taxon>
        <taxon>Hyphomicrobiales</taxon>
        <taxon>Devosiaceae</taxon>
        <taxon>Devosia</taxon>
    </lineage>
</organism>
<accession>A0A087LWY1</accession>
<keyword evidence="2" id="KW-1185">Reference proteome</keyword>
<name>A0A087LWY1_9HYPH</name>
<dbReference type="OrthoDB" id="7947161at2"/>
<gene>
    <name evidence="1" type="ORF">JP75_22380</name>
</gene>
<sequence>MSKLLLFTVLDRELLDGGAELFELPDLPNLTDRSGDQVIIADTQPSLKQGYIALGILGDVKIGGLGVGSIYVSDIRLFPSPLPFDEQPANSRGIEDLTEERFNRIIADALGEEGLDEKTGASSFSVSAYQFAEQLGRQQNMRCSFADEKTYNGVASVIRPLHLGGKLHVSNFLFLDPEPGALFERFAWTVGPQFEIIVDTHTTSPDVTDTVNRTGMLALSDSIDAWPDREALAWHREQFFARLSRAQRS</sequence>
<evidence type="ECO:0000313" key="2">
    <source>
        <dbReference type="Proteomes" id="UP000028981"/>
    </source>
</evidence>
<proteinExistence type="predicted"/>
<dbReference type="RefSeq" id="WP_035086876.1">
    <property type="nucleotide sequence ID" value="NZ_JQGC01000030.1"/>
</dbReference>
<dbReference type="EMBL" id="JQGC01000030">
    <property type="protein sequence ID" value="KFL29134.1"/>
    <property type="molecule type" value="Genomic_DNA"/>
</dbReference>
<reference evidence="1 2" key="1">
    <citation type="submission" date="2014-08" db="EMBL/GenBank/DDBJ databases">
        <authorList>
            <person name="Hassan Y.I."/>
            <person name="Lepp D."/>
            <person name="Zhou T."/>
        </authorList>
    </citation>
    <scope>NUCLEOTIDE SEQUENCE [LARGE SCALE GENOMIC DNA]</scope>
    <source>
        <strain evidence="1 2">IFO13584</strain>
    </source>
</reference>
<dbReference type="AlphaFoldDB" id="A0A087LWY1"/>
<dbReference type="Proteomes" id="UP000028981">
    <property type="component" value="Unassembled WGS sequence"/>
</dbReference>